<gene>
    <name evidence="2" type="ORF">CHO01_01400</name>
    <name evidence="3" type="ORF">HNR08_003736</name>
</gene>
<proteinExistence type="predicted"/>
<name>A0A511F8Z1_9CELL</name>
<dbReference type="Proteomes" id="UP000564629">
    <property type="component" value="Unassembled WGS sequence"/>
</dbReference>
<keyword evidence="4" id="KW-1185">Reference proteome</keyword>
<keyword evidence="1" id="KW-1133">Transmembrane helix</keyword>
<protein>
    <submittedName>
        <fullName evidence="3">Prepilin-type N-terminal cleavage/methylation domain-containing protein</fullName>
    </submittedName>
</protein>
<evidence type="ECO:0000313" key="2">
    <source>
        <dbReference type="EMBL" id="GEL45024.1"/>
    </source>
</evidence>
<dbReference type="Pfam" id="PF07963">
    <property type="entry name" value="N_methyl"/>
    <property type="match status" value="1"/>
</dbReference>
<feature type="transmembrane region" description="Helical" evidence="1">
    <location>
        <begin position="16"/>
        <end position="37"/>
    </location>
</feature>
<organism evidence="2 4">
    <name type="scientific">Cellulomonas hominis</name>
    <dbReference type="NCBI Taxonomy" id="156981"/>
    <lineage>
        <taxon>Bacteria</taxon>
        <taxon>Bacillati</taxon>
        <taxon>Actinomycetota</taxon>
        <taxon>Actinomycetes</taxon>
        <taxon>Micrococcales</taxon>
        <taxon>Cellulomonadaceae</taxon>
        <taxon>Cellulomonas</taxon>
    </lineage>
</organism>
<dbReference type="EMBL" id="JACHDN010000001">
    <property type="protein sequence ID" value="MBB5475000.1"/>
    <property type="molecule type" value="Genomic_DNA"/>
</dbReference>
<dbReference type="AlphaFoldDB" id="A0A511F8Z1"/>
<comment type="caution">
    <text evidence="2">The sequence shown here is derived from an EMBL/GenBank/DDBJ whole genome shotgun (WGS) entry which is preliminary data.</text>
</comment>
<evidence type="ECO:0000256" key="1">
    <source>
        <dbReference type="SAM" id="Phobius"/>
    </source>
</evidence>
<dbReference type="RefSeq" id="WP_146831984.1">
    <property type="nucleotide sequence ID" value="NZ_BJVQ01000001.1"/>
</dbReference>
<dbReference type="EMBL" id="BJVQ01000001">
    <property type="protein sequence ID" value="GEL45024.1"/>
    <property type="molecule type" value="Genomic_DNA"/>
</dbReference>
<dbReference type="OrthoDB" id="4823470at2"/>
<keyword evidence="1" id="KW-0812">Transmembrane</keyword>
<evidence type="ECO:0000313" key="3">
    <source>
        <dbReference type="EMBL" id="MBB5475000.1"/>
    </source>
</evidence>
<reference evidence="3 5" key="2">
    <citation type="submission" date="2020-08" db="EMBL/GenBank/DDBJ databases">
        <title>Sequencing the genomes of 1000 actinobacteria strains.</title>
        <authorList>
            <person name="Klenk H.-P."/>
        </authorList>
    </citation>
    <scope>NUCLEOTIDE SEQUENCE [LARGE SCALE GENOMIC DNA]</scope>
    <source>
        <strain evidence="3 5">DSM 9581</strain>
    </source>
</reference>
<accession>A0A511F8Z1</accession>
<reference evidence="2 4" key="1">
    <citation type="submission" date="2019-07" db="EMBL/GenBank/DDBJ databases">
        <title>Whole genome shotgun sequence of Cellulomonas hominis NBRC 16055.</title>
        <authorList>
            <person name="Hosoyama A."/>
            <person name="Uohara A."/>
            <person name="Ohji S."/>
            <person name="Ichikawa N."/>
        </authorList>
    </citation>
    <scope>NUCLEOTIDE SEQUENCE [LARGE SCALE GENOMIC DNA]</scope>
    <source>
        <strain evidence="2 4">NBRC 16055</strain>
    </source>
</reference>
<dbReference type="NCBIfam" id="TIGR02532">
    <property type="entry name" value="IV_pilin_GFxxxE"/>
    <property type="match status" value="1"/>
</dbReference>
<evidence type="ECO:0000313" key="4">
    <source>
        <dbReference type="Proteomes" id="UP000321723"/>
    </source>
</evidence>
<dbReference type="InterPro" id="IPR012902">
    <property type="entry name" value="N_methyl_site"/>
</dbReference>
<dbReference type="Proteomes" id="UP000321723">
    <property type="component" value="Unassembled WGS sequence"/>
</dbReference>
<sequence length="210" mass="22370">MAERAPRDSGMTLTELLVSMIVFSLAIAMITGALISVMSITKDAESASDAAFQTRQALAIIDRQVRSGNVLFSPADEVAHVASCQDLGSNSGTCMRIYTQSNGTEKCVQWQVADDGDGAYDLRMRSWEPTWQTGGAVTDWSIVSRGLALEGAPFQLDVGAGGVYGSRLLKVHLVSRNAETGRDVSIDASISGRNTTYGYTGSQCLPVPPE</sequence>
<evidence type="ECO:0000313" key="5">
    <source>
        <dbReference type="Proteomes" id="UP000564629"/>
    </source>
</evidence>
<keyword evidence="1" id="KW-0472">Membrane</keyword>